<evidence type="ECO:0000313" key="3">
    <source>
        <dbReference type="Proteomes" id="UP000198734"/>
    </source>
</evidence>
<organism evidence="2 3">
    <name type="scientific">Psychrobacillus psychrotolerans</name>
    <dbReference type="NCBI Taxonomy" id="126156"/>
    <lineage>
        <taxon>Bacteria</taxon>
        <taxon>Bacillati</taxon>
        <taxon>Bacillota</taxon>
        <taxon>Bacilli</taxon>
        <taxon>Bacillales</taxon>
        <taxon>Bacillaceae</taxon>
        <taxon>Psychrobacillus</taxon>
    </lineage>
</organism>
<dbReference type="PROSITE" id="PS51462">
    <property type="entry name" value="NUDIX"/>
    <property type="match status" value="1"/>
</dbReference>
<dbReference type="PANTHER" id="PTHR10885:SF0">
    <property type="entry name" value="ISOPENTENYL-DIPHOSPHATE DELTA-ISOMERASE"/>
    <property type="match status" value="1"/>
</dbReference>
<evidence type="ECO:0000259" key="1">
    <source>
        <dbReference type="PROSITE" id="PS51462"/>
    </source>
</evidence>
<accession>A0A1I6AMM5</accession>
<keyword evidence="3" id="KW-1185">Reference proteome</keyword>
<proteinExistence type="predicted"/>
<feature type="domain" description="Nudix hydrolase" evidence="1">
    <location>
        <begin position="29"/>
        <end position="167"/>
    </location>
</feature>
<dbReference type="CDD" id="cd04692">
    <property type="entry name" value="NUDIX_Hydrolase"/>
    <property type="match status" value="1"/>
</dbReference>
<keyword evidence="2" id="KW-0413">Isomerase</keyword>
<dbReference type="EMBL" id="FOXU01000008">
    <property type="protein sequence ID" value="SFQ69902.1"/>
    <property type="molecule type" value="Genomic_DNA"/>
</dbReference>
<dbReference type="OrthoDB" id="9780586at2"/>
<dbReference type="InterPro" id="IPR015797">
    <property type="entry name" value="NUDIX_hydrolase-like_dom_sf"/>
</dbReference>
<dbReference type="AlphaFoldDB" id="A0A1I6AMM5"/>
<gene>
    <name evidence="2" type="ORF">SAMN05421670_3479</name>
</gene>
<dbReference type="Gene3D" id="3.90.79.10">
    <property type="entry name" value="Nucleoside Triphosphate Pyrophosphohydrolase"/>
    <property type="match status" value="1"/>
</dbReference>
<sequence length="213" mass="24532">MEQELLKVFDDKHNPIGVKTREEIHRLGLWHETFQCWFIGNHEGKQYVYLQLRSNLKKDYPGLLDITAAGHLLESETVFDGIREVKEELGIDVVFEELYSLGVLKYSVTTADLIDNELAHVFIYECSLEWDQFTLQAEEVSGIVRAEISQFVSLWKGELEELEIIGFRVEDDGTTSLIHEIVGKTNFVPHAQSYYEEICRGIIFVTSKNQLSS</sequence>
<dbReference type="PANTHER" id="PTHR10885">
    <property type="entry name" value="ISOPENTENYL-DIPHOSPHATE DELTA-ISOMERASE"/>
    <property type="match status" value="1"/>
</dbReference>
<dbReference type="Proteomes" id="UP000198734">
    <property type="component" value="Unassembled WGS sequence"/>
</dbReference>
<dbReference type="STRING" id="126156.SAMN05421670_3479"/>
<name>A0A1I6AMM5_9BACI</name>
<dbReference type="Pfam" id="PF00293">
    <property type="entry name" value="NUDIX"/>
    <property type="match status" value="1"/>
</dbReference>
<dbReference type="InterPro" id="IPR000086">
    <property type="entry name" value="NUDIX_hydrolase_dom"/>
</dbReference>
<dbReference type="SUPFAM" id="SSF55811">
    <property type="entry name" value="Nudix"/>
    <property type="match status" value="1"/>
</dbReference>
<protein>
    <submittedName>
        <fullName evidence="2">Isopentenyldiphosphate isomerase</fullName>
    </submittedName>
</protein>
<evidence type="ECO:0000313" key="2">
    <source>
        <dbReference type="EMBL" id="SFQ69902.1"/>
    </source>
</evidence>
<reference evidence="3" key="1">
    <citation type="submission" date="2016-10" db="EMBL/GenBank/DDBJ databases">
        <authorList>
            <person name="Varghese N."/>
            <person name="Submissions S."/>
        </authorList>
    </citation>
    <scope>NUCLEOTIDE SEQUENCE [LARGE SCALE GENOMIC DNA]</scope>
    <source>
        <strain evidence="3">DSM 11706</strain>
    </source>
</reference>
<dbReference type="RefSeq" id="WP_093538120.1">
    <property type="nucleotide sequence ID" value="NZ_FOXU01000008.1"/>
</dbReference>
<dbReference type="GO" id="GO:0016853">
    <property type="term" value="F:isomerase activity"/>
    <property type="evidence" value="ECO:0007669"/>
    <property type="project" value="UniProtKB-KW"/>
</dbReference>